<evidence type="ECO:0000313" key="3">
    <source>
        <dbReference type="Proteomes" id="UP000092583"/>
    </source>
</evidence>
<evidence type="ECO:0000313" key="2">
    <source>
        <dbReference type="EMBL" id="OCF56441.1"/>
    </source>
</evidence>
<gene>
    <name evidence="2" type="ORF">L486_06385</name>
</gene>
<organism evidence="2 3">
    <name type="scientific">Kwoniella mangroviensis CBS 10435</name>
    <dbReference type="NCBI Taxonomy" id="1331196"/>
    <lineage>
        <taxon>Eukaryota</taxon>
        <taxon>Fungi</taxon>
        <taxon>Dikarya</taxon>
        <taxon>Basidiomycota</taxon>
        <taxon>Agaricomycotina</taxon>
        <taxon>Tremellomycetes</taxon>
        <taxon>Tremellales</taxon>
        <taxon>Cryptococcaceae</taxon>
        <taxon>Kwoniella</taxon>
    </lineage>
</organism>
<reference evidence="3" key="2">
    <citation type="submission" date="2013-12" db="EMBL/GenBank/DDBJ databases">
        <title>Evolution of pathogenesis and genome organization in the Tremellales.</title>
        <authorList>
            <person name="Cuomo C."/>
            <person name="Litvintseva A."/>
            <person name="Heitman J."/>
            <person name="Chen Y."/>
            <person name="Sun S."/>
            <person name="Springer D."/>
            <person name="Dromer F."/>
            <person name="Young S."/>
            <person name="Zeng Q."/>
            <person name="Chapman S."/>
            <person name="Gujja S."/>
            <person name="Saif S."/>
            <person name="Birren B."/>
        </authorList>
    </citation>
    <scope>NUCLEOTIDE SEQUENCE [LARGE SCALE GENOMIC DNA]</scope>
    <source>
        <strain evidence="3">CBS 10435</strain>
    </source>
</reference>
<reference evidence="2 3" key="1">
    <citation type="submission" date="2013-07" db="EMBL/GenBank/DDBJ databases">
        <title>The Genome Sequence of Kwoniella mangroviensis CBS10435.</title>
        <authorList>
            <consortium name="The Broad Institute Genome Sequencing Platform"/>
            <person name="Cuomo C."/>
            <person name="Litvintseva A."/>
            <person name="Chen Y."/>
            <person name="Heitman J."/>
            <person name="Sun S."/>
            <person name="Springer D."/>
            <person name="Dromer F."/>
            <person name="Young S.K."/>
            <person name="Zeng Q."/>
            <person name="Gargeya S."/>
            <person name="Fitzgerald M."/>
            <person name="Abouelleil A."/>
            <person name="Alvarado L."/>
            <person name="Berlin A.M."/>
            <person name="Chapman S.B."/>
            <person name="Dewar J."/>
            <person name="Goldberg J."/>
            <person name="Griggs A."/>
            <person name="Gujja S."/>
            <person name="Hansen M."/>
            <person name="Howarth C."/>
            <person name="Imamovic A."/>
            <person name="Larimer J."/>
            <person name="McCowan C."/>
            <person name="Murphy C."/>
            <person name="Pearson M."/>
            <person name="Priest M."/>
            <person name="Roberts A."/>
            <person name="Saif S."/>
            <person name="Shea T."/>
            <person name="Sykes S."/>
            <person name="Wortman J."/>
            <person name="Nusbaum C."/>
            <person name="Birren B."/>
        </authorList>
    </citation>
    <scope>NUCLEOTIDE SEQUENCE [LARGE SCALE GENOMIC DNA]</scope>
    <source>
        <strain evidence="2 3">CBS 10435</strain>
    </source>
</reference>
<protein>
    <submittedName>
        <fullName evidence="2">Uncharacterized protein</fullName>
    </submittedName>
</protein>
<name>A0A1B9ILX0_9TREE</name>
<feature type="region of interest" description="Disordered" evidence="1">
    <location>
        <begin position="1"/>
        <end position="38"/>
    </location>
</feature>
<accession>A0A1B9ILX0</accession>
<dbReference type="EMBL" id="KV700091">
    <property type="protein sequence ID" value="OCF56441.1"/>
    <property type="molecule type" value="Genomic_DNA"/>
</dbReference>
<dbReference type="Proteomes" id="UP000092583">
    <property type="component" value="Unassembled WGS sequence"/>
</dbReference>
<sequence length="270" mass="30366">MSAWESNDPLSSSSATVGSTQLSKQDNQGDHNSSSATATSTDLINKLQSWGMPAYLNNLPSTRQSLLNTWMYRERARRAVQSSLTSASSWVKLKFYSEELTDGEEEWESSSLSPLYARMLNEYFKIYNHSHDHEITKATINLDPDLDVATDEPTKDKDKFRFGLIDERGIQMSREDPDISRSRKEAERYWNECVQQGLVKGEFGSSMARGIAALIDGTTVFDGGEGENGPEGKSEMEEYYKMRNDFKDWFLINGDDGNEKAGSGSESEQL</sequence>
<proteinExistence type="predicted"/>
<keyword evidence="3" id="KW-1185">Reference proteome</keyword>
<dbReference type="AlphaFoldDB" id="A0A1B9ILX0"/>
<evidence type="ECO:0000256" key="1">
    <source>
        <dbReference type="SAM" id="MobiDB-lite"/>
    </source>
</evidence>